<feature type="chain" id="PRO_5025411217" evidence="1">
    <location>
        <begin position="29"/>
        <end position="135"/>
    </location>
</feature>
<dbReference type="Proteomes" id="UP000309061">
    <property type="component" value="Chromosome"/>
</dbReference>
<proteinExistence type="predicted"/>
<feature type="domain" description="SH3b" evidence="2">
    <location>
        <begin position="37"/>
        <end position="83"/>
    </location>
</feature>
<dbReference type="Pfam" id="PF08239">
    <property type="entry name" value="SH3_3"/>
    <property type="match status" value="1"/>
</dbReference>
<dbReference type="RefSeq" id="WP_136495080.1">
    <property type="nucleotide sequence ID" value="NZ_CP046052.1"/>
</dbReference>
<name>A0A6B8KB77_9HYPH</name>
<feature type="signal peptide" evidence="1">
    <location>
        <begin position="1"/>
        <end position="28"/>
    </location>
</feature>
<dbReference type="KEGG" id="mhey:H2LOC_003250"/>
<evidence type="ECO:0000313" key="3">
    <source>
        <dbReference type="EMBL" id="QGM44782.1"/>
    </source>
</evidence>
<reference evidence="3 4" key="1">
    <citation type="submission" date="2019-11" db="EMBL/GenBank/DDBJ databases">
        <title>The genome sequence of Methylocystis heyeri.</title>
        <authorList>
            <person name="Oshkin I.Y."/>
            <person name="Miroshnikov K."/>
            <person name="Dedysh S.N."/>
        </authorList>
    </citation>
    <scope>NUCLEOTIDE SEQUENCE [LARGE SCALE GENOMIC DNA]</scope>
    <source>
        <strain evidence="3 4">H2</strain>
    </source>
</reference>
<sequence>MAIDRCGKTLAACMAIAAGVAFNGSALAEILTREICLRARPAANAAVVGTLGEGAEVAVQSSRRGWSLVGVGGARGYVPTSALARLAPYSANEPNPNCDLGYPYSGSSVYFTGLTALRTEGPLAALFGRHISRPC</sequence>
<evidence type="ECO:0000259" key="2">
    <source>
        <dbReference type="Pfam" id="PF08239"/>
    </source>
</evidence>
<dbReference type="OrthoDB" id="8444897at2"/>
<organism evidence="3 4">
    <name type="scientific">Methylocystis heyeri</name>
    <dbReference type="NCBI Taxonomy" id="391905"/>
    <lineage>
        <taxon>Bacteria</taxon>
        <taxon>Pseudomonadati</taxon>
        <taxon>Pseudomonadota</taxon>
        <taxon>Alphaproteobacteria</taxon>
        <taxon>Hyphomicrobiales</taxon>
        <taxon>Methylocystaceae</taxon>
        <taxon>Methylocystis</taxon>
    </lineage>
</organism>
<evidence type="ECO:0000313" key="4">
    <source>
        <dbReference type="Proteomes" id="UP000309061"/>
    </source>
</evidence>
<keyword evidence="4" id="KW-1185">Reference proteome</keyword>
<accession>A0A6B8KB77</accession>
<dbReference type="AlphaFoldDB" id="A0A6B8KB77"/>
<dbReference type="EMBL" id="CP046052">
    <property type="protein sequence ID" value="QGM44782.1"/>
    <property type="molecule type" value="Genomic_DNA"/>
</dbReference>
<dbReference type="InterPro" id="IPR003646">
    <property type="entry name" value="SH3-like_bac-type"/>
</dbReference>
<evidence type="ECO:0000256" key="1">
    <source>
        <dbReference type="SAM" id="SignalP"/>
    </source>
</evidence>
<protein>
    <submittedName>
        <fullName evidence="3">SH3 domain-containing protein</fullName>
    </submittedName>
</protein>
<dbReference type="Gene3D" id="2.30.30.40">
    <property type="entry name" value="SH3 Domains"/>
    <property type="match status" value="1"/>
</dbReference>
<gene>
    <name evidence="3" type="ORF">H2LOC_003250</name>
</gene>
<keyword evidence="1" id="KW-0732">Signal</keyword>